<evidence type="ECO:0000259" key="1">
    <source>
        <dbReference type="Pfam" id="PF18866"/>
    </source>
</evidence>
<dbReference type="OrthoDB" id="8951552at2759"/>
<proteinExistence type="predicted"/>
<dbReference type="Proteomes" id="UP001152622">
    <property type="component" value="Unassembled WGS sequence"/>
</dbReference>
<evidence type="ECO:0000313" key="2">
    <source>
        <dbReference type="EMBL" id="KAJ8332061.1"/>
    </source>
</evidence>
<dbReference type="AlphaFoldDB" id="A0A9Q1E4E7"/>
<name>A0A9Q1E4E7_SYNKA</name>
<dbReference type="InterPro" id="IPR041300">
    <property type="entry name" value="CxC7"/>
</dbReference>
<evidence type="ECO:0000313" key="3">
    <source>
        <dbReference type="Proteomes" id="UP001152622"/>
    </source>
</evidence>
<feature type="domain" description="CxC7-like cysteine cluster associated with KDZ transposases" evidence="1">
    <location>
        <begin position="3"/>
        <end position="48"/>
    </location>
</feature>
<dbReference type="EMBL" id="JAINUF010000049">
    <property type="protein sequence ID" value="KAJ8332061.1"/>
    <property type="molecule type" value="Genomic_DNA"/>
</dbReference>
<accession>A0A9Q1E4E7</accession>
<protein>
    <recommendedName>
        <fullName evidence="1">CxC7-like cysteine cluster associated with KDZ transposases domain-containing protein</fullName>
    </recommendedName>
</protein>
<reference evidence="2" key="1">
    <citation type="journal article" date="2023" name="Science">
        <title>Genome structures resolve the early diversification of teleost fishes.</title>
        <authorList>
            <person name="Parey E."/>
            <person name="Louis A."/>
            <person name="Montfort J."/>
            <person name="Bouchez O."/>
            <person name="Roques C."/>
            <person name="Iampietro C."/>
            <person name="Lluch J."/>
            <person name="Castinel A."/>
            <person name="Donnadieu C."/>
            <person name="Desvignes T."/>
            <person name="Floi Bucao C."/>
            <person name="Jouanno E."/>
            <person name="Wen M."/>
            <person name="Mejri S."/>
            <person name="Dirks R."/>
            <person name="Jansen H."/>
            <person name="Henkel C."/>
            <person name="Chen W.J."/>
            <person name="Zahm M."/>
            <person name="Cabau C."/>
            <person name="Klopp C."/>
            <person name="Thompson A.W."/>
            <person name="Robinson-Rechavi M."/>
            <person name="Braasch I."/>
            <person name="Lecointre G."/>
            <person name="Bobe J."/>
            <person name="Postlethwait J.H."/>
            <person name="Berthelot C."/>
            <person name="Roest Crollius H."/>
            <person name="Guiguen Y."/>
        </authorList>
    </citation>
    <scope>NUCLEOTIDE SEQUENCE</scope>
    <source>
        <strain evidence="2">WJC10195</strain>
    </source>
</reference>
<gene>
    <name evidence="2" type="ORF">SKAU_G00429600</name>
</gene>
<dbReference type="Pfam" id="PF18866">
    <property type="entry name" value="CxC7"/>
    <property type="match status" value="1"/>
</dbReference>
<organism evidence="2 3">
    <name type="scientific">Synaphobranchus kaupii</name>
    <name type="common">Kaup's arrowtooth eel</name>
    <dbReference type="NCBI Taxonomy" id="118154"/>
    <lineage>
        <taxon>Eukaryota</taxon>
        <taxon>Metazoa</taxon>
        <taxon>Chordata</taxon>
        <taxon>Craniata</taxon>
        <taxon>Vertebrata</taxon>
        <taxon>Euteleostomi</taxon>
        <taxon>Actinopterygii</taxon>
        <taxon>Neopterygii</taxon>
        <taxon>Teleostei</taxon>
        <taxon>Anguilliformes</taxon>
        <taxon>Synaphobranchidae</taxon>
        <taxon>Synaphobranchus</taxon>
    </lineage>
</organism>
<sequence>MYSVMTCLQCHCLYKSCMPGYVGRGRRGELQGIYSEHSYPGFCSQFCQLRRVFSRRGRPTDRLLKTFYLCFVKMDVLKFIKAAMGLLQAVSWSLCVLLPFERS</sequence>
<keyword evidence="3" id="KW-1185">Reference proteome</keyword>
<comment type="caution">
    <text evidence="2">The sequence shown here is derived from an EMBL/GenBank/DDBJ whole genome shotgun (WGS) entry which is preliminary data.</text>
</comment>